<comment type="catalytic activity">
    <reaction evidence="11">
        <text>tRNA(Phe) + L-phenylalanine + ATP = L-phenylalanyl-tRNA(Phe) + AMP + diphosphate + H(+)</text>
        <dbReference type="Rhea" id="RHEA:19413"/>
        <dbReference type="Rhea" id="RHEA-COMP:9668"/>
        <dbReference type="Rhea" id="RHEA-COMP:9699"/>
        <dbReference type="ChEBI" id="CHEBI:15378"/>
        <dbReference type="ChEBI" id="CHEBI:30616"/>
        <dbReference type="ChEBI" id="CHEBI:33019"/>
        <dbReference type="ChEBI" id="CHEBI:58095"/>
        <dbReference type="ChEBI" id="CHEBI:78442"/>
        <dbReference type="ChEBI" id="CHEBI:78531"/>
        <dbReference type="ChEBI" id="CHEBI:456215"/>
        <dbReference type="EC" id="6.1.1.20"/>
    </reaction>
</comment>
<dbReference type="InterPro" id="IPR004188">
    <property type="entry name" value="Phe-tRNA_ligase_II_N"/>
</dbReference>
<dbReference type="GO" id="GO:0000049">
    <property type="term" value="F:tRNA binding"/>
    <property type="evidence" value="ECO:0007669"/>
    <property type="project" value="InterPro"/>
</dbReference>
<dbReference type="SUPFAM" id="SSF55681">
    <property type="entry name" value="Class II aaRS and biotin synthetases"/>
    <property type="match status" value="1"/>
</dbReference>
<evidence type="ECO:0000256" key="7">
    <source>
        <dbReference type="ARBA" id="ARBA00022840"/>
    </source>
</evidence>
<keyword evidence="6" id="KW-0547">Nucleotide-binding</keyword>
<dbReference type="InterPro" id="IPR045864">
    <property type="entry name" value="aa-tRNA-synth_II/BPL/LPL"/>
</dbReference>
<dbReference type="InterPro" id="IPR006195">
    <property type="entry name" value="aa-tRNA-synth_II"/>
</dbReference>
<keyword evidence="4 13" id="KW-0436">Ligase</keyword>
<feature type="domain" description="Aminoacyl-transfer RNA synthetases class-II family profile" evidence="12">
    <location>
        <begin position="175"/>
        <end position="291"/>
    </location>
</feature>
<dbReference type="GO" id="GO:0004826">
    <property type="term" value="F:phenylalanine-tRNA ligase activity"/>
    <property type="evidence" value="ECO:0007669"/>
    <property type="project" value="UniProtKB-EC"/>
</dbReference>
<dbReference type="Pfam" id="PF01409">
    <property type="entry name" value="tRNA-synt_2d"/>
    <property type="match status" value="1"/>
</dbReference>
<evidence type="ECO:0000256" key="6">
    <source>
        <dbReference type="ARBA" id="ARBA00022741"/>
    </source>
</evidence>
<evidence type="ECO:0000256" key="3">
    <source>
        <dbReference type="ARBA" id="ARBA00022490"/>
    </source>
</evidence>
<dbReference type="Pfam" id="PF02912">
    <property type="entry name" value="Phe_tRNA-synt_N"/>
    <property type="match status" value="1"/>
</dbReference>
<evidence type="ECO:0000256" key="5">
    <source>
        <dbReference type="ARBA" id="ARBA00022723"/>
    </source>
</evidence>
<evidence type="ECO:0000256" key="9">
    <source>
        <dbReference type="ARBA" id="ARBA00022917"/>
    </source>
</evidence>
<evidence type="ECO:0000313" key="13">
    <source>
        <dbReference type="EMBL" id="BBU47561.1"/>
    </source>
</evidence>
<dbReference type="GO" id="GO:0005737">
    <property type="term" value="C:cytoplasm"/>
    <property type="evidence" value="ECO:0007669"/>
    <property type="project" value="UniProtKB-SubCell"/>
</dbReference>
<accession>A0A809RU48</accession>
<evidence type="ECO:0000256" key="8">
    <source>
        <dbReference type="ARBA" id="ARBA00022842"/>
    </source>
</evidence>
<keyword evidence="3" id="KW-0963">Cytoplasm</keyword>
<keyword evidence="7" id="KW-0067">ATP-binding</keyword>
<dbReference type="RefSeq" id="WP_161553055.1">
    <property type="nucleotide sequence ID" value="NZ_AP022325.1"/>
</dbReference>
<dbReference type="EC" id="6.1.1.20" evidence="2"/>
<dbReference type="PROSITE" id="PS50862">
    <property type="entry name" value="AA_TRNA_LIGASE_II"/>
    <property type="match status" value="1"/>
</dbReference>
<keyword evidence="14" id="KW-1185">Reference proteome</keyword>
<evidence type="ECO:0000256" key="2">
    <source>
        <dbReference type="ARBA" id="ARBA00012814"/>
    </source>
</evidence>
<name>A0A809RU48_9BACT</name>
<dbReference type="Proteomes" id="UP000464317">
    <property type="component" value="Chromosome"/>
</dbReference>
<protein>
    <recommendedName>
        <fullName evidence="2">phenylalanine--tRNA ligase</fullName>
        <ecNumber evidence="2">6.1.1.20</ecNumber>
    </recommendedName>
</protein>
<keyword evidence="10" id="KW-0030">Aminoacyl-tRNA synthetase</keyword>
<reference evidence="13 14" key="1">
    <citation type="submission" date="2020-01" db="EMBL/GenBank/DDBJ databases">
        <title>Complete genome sequence of Mycoplasma felis strain Myco-2.</title>
        <authorList>
            <person name="Kinoshita Y."/>
            <person name="Niwa H."/>
            <person name="Uchida-Fujii E."/>
            <person name="Nukada T."/>
        </authorList>
    </citation>
    <scope>NUCLEOTIDE SEQUENCE [LARGE SCALE GENOMIC DNA]</scope>
    <source>
        <strain evidence="13 14">Myco-2</strain>
    </source>
</reference>
<dbReference type="GO" id="GO:0006432">
    <property type="term" value="P:phenylalanyl-tRNA aminoacylation"/>
    <property type="evidence" value="ECO:0007669"/>
    <property type="project" value="InterPro"/>
</dbReference>
<keyword evidence="9" id="KW-0648">Protein biosynthesis</keyword>
<dbReference type="PANTHER" id="PTHR11538">
    <property type="entry name" value="PHENYLALANYL-TRNA SYNTHETASE"/>
    <property type="match status" value="1"/>
</dbReference>
<dbReference type="GO" id="GO:0005524">
    <property type="term" value="F:ATP binding"/>
    <property type="evidence" value="ECO:0007669"/>
    <property type="project" value="UniProtKB-KW"/>
</dbReference>
<evidence type="ECO:0000313" key="14">
    <source>
        <dbReference type="Proteomes" id="UP000464317"/>
    </source>
</evidence>
<sequence length="316" mass="36866">MFKLEDINTLEDLKQAKAQAYGNKGEIFKLQNQLKTSPIELKKELGQKINLLKKQYEDFFEQADLRIKEIQINNKINSEFIDISEPVNKQGSIHPITIVEERLKEWFIQHGYYQRQEGEIVSDLYNFEQLNIPKDHPARAMHDSLYIDKNTLLRTHNTGITAKILQENPNKEIAVFALGKVYRNDEDDATHSHQFTQLDFVSVGKVSFPNLIWTLKSLLSYVLEEEVEIRLRPSYFPFTEPSVEVDVFYKNKWIEILGAGMLHPNVLKLAGYTNDYNGFAAGLGIERITMIKYGFTDIRDLYKNDLRILEQFNNER</sequence>
<dbReference type="Gene3D" id="3.30.930.10">
    <property type="entry name" value="Bira Bifunctional Protein, Domain 2"/>
    <property type="match status" value="1"/>
</dbReference>
<dbReference type="SUPFAM" id="SSF46589">
    <property type="entry name" value="tRNA-binding arm"/>
    <property type="match status" value="1"/>
</dbReference>
<organism evidence="13 14">
    <name type="scientific">Mycoplasmopsis felis</name>
    <dbReference type="NCBI Taxonomy" id="33923"/>
    <lineage>
        <taxon>Bacteria</taxon>
        <taxon>Bacillati</taxon>
        <taxon>Mycoplasmatota</taxon>
        <taxon>Mycoplasmoidales</taxon>
        <taxon>Metamycoplasmataceae</taxon>
        <taxon>Mycoplasmopsis</taxon>
    </lineage>
</organism>
<dbReference type="PANTHER" id="PTHR11538:SF41">
    <property type="entry name" value="PHENYLALANINE--TRNA LIGASE, MITOCHONDRIAL"/>
    <property type="match status" value="1"/>
</dbReference>
<evidence type="ECO:0000256" key="11">
    <source>
        <dbReference type="ARBA" id="ARBA00049255"/>
    </source>
</evidence>
<dbReference type="NCBIfam" id="TIGR00468">
    <property type="entry name" value="pheS"/>
    <property type="match status" value="1"/>
</dbReference>
<evidence type="ECO:0000259" key="12">
    <source>
        <dbReference type="PROSITE" id="PS50862"/>
    </source>
</evidence>
<dbReference type="InterPro" id="IPR010978">
    <property type="entry name" value="tRNA-bd_arm"/>
</dbReference>
<dbReference type="KEGG" id="mfel:JPM2_2540"/>
<dbReference type="CDD" id="cd00496">
    <property type="entry name" value="PheRS_alpha_core"/>
    <property type="match status" value="1"/>
</dbReference>
<gene>
    <name evidence="13" type="primary">pheS</name>
    <name evidence="13" type="ORF">JPM2_2540</name>
</gene>
<dbReference type="GO" id="GO:0046872">
    <property type="term" value="F:metal ion binding"/>
    <property type="evidence" value="ECO:0007669"/>
    <property type="project" value="UniProtKB-KW"/>
</dbReference>
<comment type="subcellular location">
    <subcellularLocation>
        <location evidence="1">Cytoplasm</location>
    </subcellularLocation>
</comment>
<keyword evidence="8" id="KW-0460">Magnesium</keyword>
<keyword evidence="5" id="KW-0479">Metal-binding</keyword>
<dbReference type="AlphaFoldDB" id="A0A809RU48"/>
<dbReference type="InterPro" id="IPR004529">
    <property type="entry name" value="Phe-tRNA-synth_IIc_asu"/>
</dbReference>
<evidence type="ECO:0000256" key="4">
    <source>
        <dbReference type="ARBA" id="ARBA00022598"/>
    </source>
</evidence>
<evidence type="ECO:0000256" key="10">
    <source>
        <dbReference type="ARBA" id="ARBA00023146"/>
    </source>
</evidence>
<proteinExistence type="predicted"/>
<dbReference type="InterPro" id="IPR002319">
    <property type="entry name" value="Phenylalanyl-tRNA_Synthase"/>
</dbReference>
<dbReference type="EMBL" id="AP022325">
    <property type="protein sequence ID" value="BBU47561.1"/>
    <property type="molecule type" value="Genomic_DNA"/>
</dbReference>
<evidence type="ECO:0000256" key="1">
    <source>
        <dbReference type="ARBA" id="ARBA00004496"/>
    </source>
</evidence>